<organism evidence="2 3">
    <name type="scientific">Flammeovirga pacifica</name>
    <dbReference type="NCBI Taxonomy" id="915059"/>
    <lineage>
        <taxon>Bacteria</taxon>
        <taxon>Pseudomonadati</taxon>
        <taxon>Bacteroidota</taxon>
        <taxon>Cytophagia</taxon>
        <taxon>Cytophagales</taxon>
        <taxon>Flammeovirgaceae</taxon>
        <taxon>Flammeovirga</taxon>
    </lineage>
</organism>
<dbReference type="OrthoDB" id="1494037at2"/>
<evidence type="ECO:0000313" key="2">
    <source>
        <dbReference type="EMBL" id="OHX64556.1"/>
    </source>
</evidence>
<feature type="transmembrane region" description="Helical" evidence="1">
    <location>
        <begin position="50"/>
        <end position="67"/>
    </location>
</feature>
<evidence type="ECO:0000256" key="1">
    <source>
        <dbReference type="SAM" id="Phobius"/>
    </source>
</evidence>
<keyword evidence="1" id="KW-0812">Transmembrane</keyword>
<reference evidence="2 3" key="1">
    <citation type="journal article" date="2012" name="Int. J. Syst. Evol. Microbiol.">
        <title>Flammeovirga pacifica sp. nov., isolated from deep-sea sediment.</title>
        <authorList>
            <person name="Xu H."/>
            <person name="Fu Y."/>
            <person name="Yang N."/>
            <person name="Ding Z."/>
            <person name="Lai Q."/>
            <person name="Zeng R."/>
        </authorList>
    </citation>
    <scope>NUCLEOTIDE SEQUENCE [LARGE SCALE GENOMIC DNA]</scope>
    <source>
        <strain evidence="3">DSM 24597 / LMG 26175 / WPAGA1</strain>
    </source>
</reference>
<sequence length="178" mass="19803">MSNAFSREFLGDNPTKKDLLKIGGVTLLAVVTIGYSNYAELSELPIWKSILFLLMLSDIFAGAIGNFTKSTQDHYKNDTKKRVTFLLMHILHISLLVVAVGHVWFGIGLFVYTIAAGLLVNASKTVKQQEINAASVICLGFLLFYVAFPAPKILIWLPAVFLIKLVMGFSIRREDDYS</sequence>
<accession>A0A1S1YU73</accession>
<dbReference type="RefSeq" id="WP_044217081.1">
    <property type="nucleotide sequence ID" value="NZ_JRYR02000002.1"/>
</dbReference>
<gene>
    <name evidence="2" type="ORF">NH26_23575</name>
</gene>
<keyword evidence="1" id="KW-1133">Transmembrane helix</keyword>
<feature type="transmembrane region" description="Helical" evidence="1">
    <location>
        <begin position="131"/>
        <end position="148"/>
    </location>
</feature>
<feature type="transmembrane region" description="Helical" evidence="1">
    <location>
        <begin position="20"/>
        <end position="38"/>
    </location>
</feature>
<proteinExistence type="predicted"/>
<dbReference type="AlphaFoldDB" id="A0A1S1YU73"/>
<evidence type="ECO:0000313" key="3">
    <source>
        <dbReference type="Proteomes" id="UP000179797"/>
    </source>
</evidence>
<name>A0A1S1YU73_FLAPC</name>
<dbReference type="EMBL" id="JRYR02000002">
    <property type="protein sequence ID" value="OHX64556.1"/>
    <property type="molecule type" value="Genomic_DNA"/>
</dbReference>
<dbReference type="STRING" id="915059.NH26_23575"/>
<keyword evidence="1" id="KW-0472">Membrane</keyword>
<dbReference type="Proteomes" id="UP000179797">
    <property type="component" value="Unassembled WGS sequence"/>
</dbReference>
<comment type="caution">
    <text evidence="2">The sequence shown here is derived from an EMBL/GenBank/DDBJ whole genome shotgun (WGS) entry which is preliminary data.</text>
</comment>
<protein>
    <submittedName>
        <fullName evidence="2">Uncharacterized protein</fullName>
    </submittedName>
</protein>
<feature type="transmembrane region" description="Helical" evidence="1">
    <location>
        <begin position="154"/>
        <end position="171"/>
    </location>
</feature>
<keyword evidence="3" id="KW-1185">Reference proteome</keyword>
<feature type="transmembrane region" description="Helical" evidence="1">
    <location>
        <begin position="87"/>
        <end position="119"/>
    </location>
</feature>